<dbReference type="EMBL" id="JAGPXC010000005">
    <property type="protein sequence ID" value="KAH6652480.1"/>
    <property type="molecule type" value="Genomic_DNA"/>
</dbReference>
<reference evidence="4" key="1">
    <citation type="journal article" date="2021" name="Nat. Commun.">
        <title>Genetic determinants of endophytism in the Arabidopsis root mycobiome.</title>
        <authorList>
            <person name="Mesny F."/>
            <person name="Miyauchi S."/>
            <person name="Thiergart T."/>
            <person name="Pickel B."/>
            <person name="Atanasova L."/>
            <person name="Karlsson M."/>
            <person name="Huettel B."/>
            <person name="Barry K.W."/>
            <person name="Haridas S."/>
            <person name="Chen C."/>
            <person name="Bauer D."/>
            <person name="Andreopoulos W."/>
            <person name="Pangilinan J."/>
            <person name="LaButti K."/>
            <person name="Riley R."/>
            <person name="Lipzen A."/>
            <person name="Clum A."/>
            <person name="Drula E."/>
            <person name="Henrissat B."/>
            <person name="Kohler A."/>
            <person name="Grigoriev I.V."/>
            <person name="Martin F.M."/>
            <person name="Hacquard S."/>
        </authorList>
    </citation>
    <scope>NUCLEOTIDE SEQUENCE</scope>
    <source>
        <strain evidence="4">MPI-SDFR-AT-0073</strain>
    </source>
</reference>
<dbReference type="InterPro" id="IPR012132">
    <property type="entry name" value="GMC_OxRdtase"/>
</dbReference>
<dbReference type="Proteomes" id="UP000758603">
    <property type="component" value="Unassembled WGS sequence"/>
</dbReference>
<dbReference type="InterPro" id="IPR036188">
    <property type="entry name" value="FAD/NAD-bd_sf"/>
</dbReference>
<dbReference type="InterPro" id="IPR000172">
    <property type="entry name" value="GMC_OxRdtase_N"/>
</dbReference>
<evidence type="ECO:0000256" key="1">
    <source>
        <dbReference type="ARBA" id="ARBA00010790"/>
    </source>
</evidence>
<feature type="binding site" evidence="2">
    <location>
        <position position="320"/>
    </location>
    <ligand>
        <name>FAD</name>
        <dbReference type="ChEBI" id="CHEBI:57692"/>
    </ligand>
</feature>
<dbReference type="AlphaFoldDB" id="A0A9P8UHT5"/>
<gene>
    <name evidence="4" type="ORF">BKA67DRAFT_566669</name>
</gene>
<dbReference type="PANTHER" id="PTHR11552">
    <property type="entry name" value="GLUCOSE-METHANOL-CHOLINE GMC OXIDOREDUCTASE"/>
    <property type="match status" value="1"/>
</dbReference>
<comment type="similarity">
    <text evidence="1">Belongs to the GMC oxidoreductase family.</text>
</comment>
<dbReference type="SUPFAM" id="SSF51905">
    <property type="entry name" value="FAD/NAD(P)-binding domain"/>
    <property type="match status" value="1"/>
</dbReference>
<protein>
    <recommendedName>
        <fullName evidence="3">Glucose-methanol-choline oxidoreductase N-terminal domain-containing protein</fullName>
    </recommendedName>
</protein>
<sequence length="674" mass="71841">MLYLCKCPIEHTYHVDIDLRFFRAAATLHRHNPILPKRQALDTDYDYVVVGSGPGGGPTAANLAVAGYKVLLIDAGGDSGTALVESVPVLFPFATEFADTQWDFYATRSPDPATQAKTAITSYRLPDGSIYTGLDPPSDAVAIGTLYPRAGTLGGCSRHNALIAIRAFDSDWTAVADRTGDTTWSGATFQRLFEAIEHCDYLPNSVVGHGFTGWFWTEVTSLVTAVQDLKVVSIIVGTASALGKGITGILIGTVAGLAEILLKDVNAPGSTISTGPYQIPLSMKNSVRGGAREHILEVANAVDGNGNRKYRLDIKLNTLVTKIHFDQSAKPRATGVEYLEGQSLYRADPRWESGSATGQGIVNASKEVIIAGGAFNTPQILKLSGVGPRAELESFGIPVVVDLPGVGANLRDHIEVSTIFKASSNFSIIEGCTLAQGYPEVPDPCLERYLNGVTQVDKGIYASNGLALGVAIRSSAADQADPDLWVYGGPANFPGFYPHWAEAAVADHRHWVWVSLKASTKNRAGTVTLASDDPQDVPVIAFNTFEDDLSADQDLQASYEGIKFARDAMDKMIPLGGSFVEEKPGRANAPTIDDVKEYAKTQSFGHHACCTAAIGGDEDEGAVLDSAFRVRGTTGLRVVDASAFPVVPGFFIALPTYLLAEKASEAILRDAAAW</sequence>
<feature type="domain" description="Glucose-methanol-choline oxidoreductase N-terminal" evidence="3">
    <location>
        <begin position="373"/>
        <end position="387"/>
    </location>
</feature>
<dbReference type="PIRSF" id="PIRSF000137">
    <property type="entry name" value="Alcohol_oxidase"/>
    <property type="match status" value="1"/>
</dbReference>
<evidence type="ECO:0000256" key="2">
    <source>
        <dbReference type="PIRSR" id="PIRSR000137-2"/>
    </source>
</evidence>
<dbReference type="Pfam" id="PF05199">
    <property type="entry name" value="GMC_oxred_C"/>
    <property type="match status" value="1"/>
</dbReference>
<dbReference type="GeneID" id="70131803"/>
<comment type="cofactor">
    <cofactor evidence="2">
        <name>FAD</name>
        <dbReference type="ChEBI" id="CHEBI:57692"/>
    </cofactor>
</comment>
<dbReference type="RefSeq" id="XP_045956757.1">
    <property type="nucleotide sequence ID" value="XM_046102911.1"/>
</dbReference>
<comment type="caution">
    <text evidence="4">The sequence shown here is derived from an EMBL/GenBank/DDBJ whole genome shotgun (WGS) entry which is preliminary data.</text>
</comment>
<keyword evidence="2" id="KW-0285">Flavoprotein</keyword>
<evidence type="ECO:0000313" key="4">
    <source>
        <dbReference type="EMBL" id="KAH6652480.1"/>
    </source>
</evidence>
<dbReference type="Pfam" id="PF00732">
    <property type="entry name" value="GMC_oxred_N"/>
    <property type="match status" value="1"/>
</dbReference>
<keyword evidence="5" id="KW-1185">Reference proteome</keyword>
<dbReference type="PROSITE" id="PS00624">
    <property type="entry name" value="GMC_OXRED_2"/>
    <property type="match status" value="1"/>
</dbReference>
<evidence type="ECO:0000313" key="5">
    <source>
        <dbReference type="Proteomes" id="UP000758603"/>
    </source>
</evidence>
<dbReference type="GO" id="GO:0050660">
    <property type="term" value="F:flavin adenine dinucleotide binding"/>
    <property type="evidence" value="ECO:0007669"/>
    <property type="project" value="InterPro"/>
</dbReference>
<dbReference type="Gene3D" id="3.50.50.60">
    <property type="entry name" value="FAD/NAD(P)-binding domain"/>
    <property type="match status" value="1"/>
</dbReference>
<dbReference type="OrthoDB" id="269227at2759"/>
<organism evidence="4 5">
    <name type="scientific">Truncatella angustata</name>
    <dbReference type="NCBI Taxonomy" id="152316"/>
    <lineage>
        <taxon>Eukaryota</taxon>
        <taxon>Fungi</taxon>
        <taxon>Dikarya</taxon>
        <taxon>Ascomycota</taxon>
        <taxon>Pezizomycotina</taxon>
        <taxon>Sordariomycetes</taxon>
        <taxon>Xylariomycetidae</taxon>
        <taxon>Amphisphaeriales</taxon>
        <taxon>Sporocadaceae</taxon>
        <taxon>Truncatella</taxon>
    </lineage>
</organism>
<accession>A0A9P8UHT5</accession>
<proteinExistence type="inferred from homology"/>
<evidence type="ECO:0000259" key="3">
    <source>
        <dbReference type="PROSITE" id="PS00624"/>
    </source>
</evidence>
<dbReference type="InterPro" id="IPR007867">
    <property type="entry name" value="GMC_OxRtase_C"/>
</dbReference>
<keyword evidence="2" id="KW-0274">FAD</keyword>
<dbReference type="GO" id="GO:0016614">
    <property type="term" value="F:oxidoreductase activity, acting on CH-OH group of donors"/>
    <property type="evidence" value="ECO:0007669"/>
    <property type="project" value="InterPro"/>
</dbReference>
<dbReference type="Gene3D" id="3.30.560.10">
    <property type="entry name" value="Glucose Oxidase, domain 3"/>
    <property type="match status" value="1"/>
</dbReference>
<name>A0A9P8UHT5_9PEZI</name>
<dbReference type="SUPFAM" id="SSF54373">
    <property type="entry name" value="FAD-linked reductases, C-terminal domain"/>
    <property type="match status" value="1"/>
</dbReference>
<dbReference type="PANTHER" id="PTHR11552:SF213">
    <property type="entry name" value="DEHYDROGENASE, PUTATIVE-RELATED"/>
    <property type="match status" value="1"/>
</dbReference>